<dbReference type="AlphaFoldDB" id="A0A150S3L9"/>
<dbReference type="EMBL" id="JEMC01002498">
    <property type="protein sequence ID" value="KYF87030.1"/>
    <property type="molecule type" value="Genomic_DNA"/>
</dbReference>
<comment type="caution">
    <text evidence="2">The sequence shown here is derived from an EMBL/GenBank/DDBJ whole genome shotgun (WGS) entry which is preliminary data.</text>
</comment>
<evidence type="ECO:0000256" key="1">
    <source>
        <dbReference type="SAM" id="MobiDB-lite"/>
    </source>
</evidence>
<feature type="region of interest" description="Disordered" evidence="1">
    <location>
        <begin position="31"/>
        <end position="80"/>
    </location>
</feature>
<sequence>MVGGSAAQSSDRSTRMARSIMISLRWAATRSPRSKRIASTSRSFTPRAPLRRAMRAAMSGASNTMGGRLPVTRSAENASR</sequence>
<dbReference type="Proteomes" id="UP000075515">
    <property type="component" value="Unassembled WGS sequence"/>
</dbReference>
<gene>
    <name evidence="2" type="ORF">BE18_43260</name>
</gene>
<evidence type="ECO:0000313" key="2">
    <source>
        <dbReference type="EMBL" id="KYF87030.1"/>
    </source>
</evidence>
<name>A0A150S3L9_SORCE</name>
<proteinExistence type="predicted"/>
<protein>
    <submittedName>
        <fullName evidence="2">Uncharacterized protein</fullName>
    </submittedName>
</protein>
<organism evidence="2 3">
    <name type="scientific">Sorangium cellulosum</name>
    <name type="common">Polyangium cellulosum</name>
    <dbReference type="NCBI Taxonomy" id="56"/>
    <lineage>
        <taxon>Bacteria</taxon>
        <taxon>Pseudomonadati</taxon>
        <taxon>Myxococcota</taxon>
        <taxon>Polyangia</taxon>
        <taxon>Polyangiales</taxon>
        <taxon>Polyangiaceae</taxon>
        <taxon>Sorangium</taxon>
    </lineage>
</organism>
<evidence type="ECO:0000313" key="3">
    <source>
        <dbReference type="Proteomes" id="UP000075515"/>
    </source>
</evidence>
<reference evidence="2 3" key="1">
    <citation type="submission" date="2014-02" db="EMBL/GenBank/DDBJ databases">
        <title>The small core and large imbalanced accessory genome model reveals a collaborative survival strategy of Sorangium cellulosum strains in nature.</title>
        <authorList>
            <person name="Han K."/>
            <person name="Peng R."/>
            <person name="Blom J."/>
            <person name="Li Y.-Z."/>
        </authorList>
    </citation>
    <scope>NUCLEOTIDE SEQUENCE [LARGE SCALE GENOMIC DNA]</scope>
    <source>
        <strain evidence="2 3">So0149</strain>
    </source>
</reference>
<accession>A0A150S3L9</accession>